<evidence type="ECO:0000256" key="2">
    <source>
        <dbReference type="ARBA" id="ARBA00009262"/>
    </source>
</evidence>
<dbReference type="Pfam" id="PF18826">
    <property type="entry name" value="bVLRF1"/>
    <property type="match status" value="1"/>
</dbReference>
<dbReference type="PANTHER" id="PTHR16036">
    <property type="entry name" value="ANKYRIN REPEAT AND ZINC FINGER DOMAIN-CONTAINING PROTEIN 1"/>
    <property type="match status" value="1"/>
</dbReference>
<dbReference type="PROSITE" id="PS52044">
    <property type="entry name" value="VLRF1"/>
    <property type="match status" value="1"/>
</dbReference>
<reference evidence="13 14" key="1">
    <citation type="journal article" date="2014" name="BMC Genomics">
        <title>Genome and secretome analysis of the hemibiotrophic fungal pathogen, Moniliophthora roreri, which causes frosty pod rot disease of cacao: mechanisms of the biotrophic and necrotrophic phases.</title>
        <authorList>
            <person name="Meinhardt L.W."/>
            <person name="Costa G.G.L."/>
            <person name="Thomazella D.P.T."/>
            <person name="Teixeira P.J.P.L."/>
            <person name="Carazzolle M.F."/>
            <person name="Schuster S.C."/>
            <person name="Carlson J.E."/>
            <person name="Guiltinan M.J."/>
            <person name="Mieczkowski P."/>
            <person name="Farmer A."/>
            <person name="Ramaraj T."/>
            <person name="Crozier J."/>
            <person name="Davis R.E."/>
            <person name="Shao J."/>
            <person name="Melnick R.L."/>
            <person name="Pereira G.A.G."/>
            <person name="Bailey B.A."/>
        </authorList>
    </citation>
    <scope>NUCLEOTIDE SEQUENCE [LARGE SCALE GENOMIC DNA]</scope>
    <source>
        <strain evidence="13 14">MCA 2997</strain>
    </source>
</reference>
<feature type="compositionally biased region" description="Pro residues" evidence="11">
    <location>
        <begin position="375"/>
        <end position="393"/>
    </location>
</feature>
<evidence type="ECO:0000256" key="5">
    <source>
        <dbReference type="ARBA" id="ARBA00022737"/>
    </source>
</evidence>
<accession>V2XXX4</accession>
<feature type="compositionally biased region" description="Basic and acidic residues" evidence="11">
    <location>
        <begin position="622"/>
        <end position="639"/>
    </location>
</feature>
<feature type="region of interest" description="Disordered" evidence="11">
    <location>
        <begin position="484"/>
        <end position="508"/>
    </location>
</feature>
<dbReference type="InterPro" id="IPR047139">
    <property type="entry name" value="ANKZ1/VMS1"/>
</dbReference>
<feature type="active site" evidence="10">
    <location>
        <position position="254"/>
    </location>
</feature>
<evidence type="ECO:0000313" key="13">
    <source>
        <dbReference type="EMBL" id="ESK97696.1"/>
    </source>
</evidence>
<keyword evidence="9" id="KW-0175">Coiled coil</keyword>
<dbReference type="KEGG" id="mrr:Moror_17403"/>
<evidence type="ECO:0000256" key="10">
    <source>
        <dbReference type="PROSITE-ProRule" id="PRU01389"/>
    </source>
</evidence>
<evidence type="ECO:0000256" key="8">
    <source>
        <dbReference type="ARBA" id="ARBA00023043"/>
    </source>
</evidence>
<keyword evidence="4 10" id="KW-0540">Nuclease</keyword>
<dbReference type="EMBL" id="AWSO01000019">
    <property type="protein sequence ID" value="ESK97696.1"/>
    <property type="molecule type" value="Genomic_DNA"/>
</dbReference>
<protein>
    <submittedName>
        <fullName evidence="13">C2h2 finger and ankyrin domain</fullName>
    </submittedName>
</protein>
<keyword evidence="5" id="KW-0677">Repeat</keyword>
<dbReference type="PANTHER" id="PTHR16036:SF2">
    <property type="entry name" value="TRNA ENDONUCLEASE ANKZF1"/>
    <property type="match status" value="1"/>
</dbReference>
<feature type="domain" description="VLRF1" evidence="12">
    <location>
        <begin position="187"/>
        <end position="352"/>
    </location>
</feature>
<feature type="region of interest" description="Disordered" evidence="11">
    <location>
        <begin position="128"/>
        <end position="148"/>
    </location>
</feature>
<comment type="caution">
    <text evidence="13">The sequence shown here is derived from an EMBL/GenBank/DDBJ whole genome shotgun (WGS) entry which is preliminary data.</text>
</comment>
<feature type="compositionally biased region" description="Basic and acidic residues" evidence="11">
    <location>
        <begin position="547"/>
        <end position="557"/>
    </location>
</feature>
<dbReference type="GO" id="GO:0016787">
    <property type="term" value="F:hydrolase activity"/>
    <property type="evidence" value="ECO:0007669"/>
    <property type="project" value="UniProtKB-KW"/>
</dbReference>
<evidence type="ECO:0000256" key="7">
    <source>
        <dbReference type="ARBA" id="ARBA00022801"/>
    </source>
</evidence>
<proteinExistence type="inferred from homology"/>
<dbReference type="OrthoDB" id="429841at2759"/>
<sequence length="646" mass="72547">MYYLYSLPRHFLDTLTPRNLLTSLTREEQEPEPEQSAAPNTVATGLRTCNVCLGISFDDVDHQRAHFRTDWHRYNVKARLNGGQPVSEQDFTQLLDALEDSISGSESNDSEESSNSDAIVSLLNKHRITSRPDSPTTSTPAIPQTPISWFHSPPSTQIGVYRAIFPLGAPPTSSLPALKELQQKTQKGRKWAMFMVAGGHFAGAVIRVSRPEAEEEEEPDRSKKKLKAPRPNNEVLKHKTFHRYTTRRKQGGSQSLNDNAKGNAKSAGALLRRYGEQALRDDIRNLLSDWSDEINDCELIFIRASGSNRKIFLDYDGSVISKGDERLRTFPFPTRRPTQSEITRCLNELTFVKISHLTEDALRAQDEAYLASLPKPKPIPTPVPISTPQPEKPAQPKLTKEEERLREQWVRLLDMVAKGRLEPLKAFWEREGDNLAQKDINICIPNWAGIDVARLATLLHVASHSGQDSVVAWFLEEMHADPTISGSASADQDDPPDGVESNSKPKSTAYDMARNKSTRDVFRRCAAAHPDWWDWFGAGHLPSALHKEMEDDREEKKKARRKGLRDRVKERELKEREKGKGEELEDIHMLTPPVGEQPLGGPRRLGGGAGESEGLAGLTPEMRTKVERERRARAAETRLLRLGGGK</sequence>
<evidence type="ECO:0000256" key="3">
    <source>
        <dbReference type="ARBA" id="ARBA00022490"/>
    </source>
</evidence>
<evidence type="ECO:0000256" key="1">
    <source>
        <dbReference type="ARBA" id="ARBA00004496"/>
    </source>
</evidence>
<comment type="domain">
    <text evidence="10">The VLRF1 domain mediates binding to the 60S ribosomal subunit.</text>
</comment>
<evidence type="ECO:0000256" key="6">
    <source>
        <dbReference type="ARBA" id="ARBA00022759"/>
    </source>
</evidence>
<dbReference type="GO" id="GO:0004519">
    <property type="term" value="F:endonuclease activity"/>
    <property type="evidence" value="ECO:0007669"/>
    <property type="project" value="UniProtKB-KW"/>
</dbReference>
<dbReference type="GO" id="GO:0005737">
    <property type="term" value="C:cytoplasm"/>
    <property type="evidence" value="ECO:0007669"/>
    <property type="project" value="UniProtKB-SubCell"/>
</dbReference>
<feature type="region of interest" description="Disordered" evidence="11">
    <location>
        <begin position="373"/>
        <end position="401"/>
    </location>
</feature>
<organism evidence="13 14">
    <name type="scientific">Moniliophthora roreri (strain MCA 2997)</name>
    <name type="common">Cocoa frosty pod rot fungus</name>
    <name type="synonym">Crinipellis roreri</name>
    <dbReference type="NCBI Taxonomy" id="1381753"/>
    <lineage>
        <taxon>Eukaryota</taxon>
        <taxon>Fungi</taxon>
        <taxon>Dikarya</taxon>
        <taxon>Basidiomycota</taxon>
        <taxon>Agaricomycotina</taxon>
        <taxon>Agaricomycetes</taxon>
        <taxon>Agaricomycetidae</taxon>
        <taxon>Agaricales</taxon>
        <taxon>Marasmiineae</taxon>
        <taxon>Marasmiaceae</taxon>
        <taxon>Moniliophthora</taxon>
    </lineage>
</organism>
<keyword evidence="6 10" id="KW-0255">Endonuclease</keyword>
<comment type="similarity">
    <text evidence="2 10">Belongs to the ANKZF1/VMS1 family.</text>
</comment>
<dbReference type="GO" id="GO:0036503">
    <property type="term" value="P:ERAD pathway"/>
    <property type="evidence" value="ECO:0007669"/>
    <property type="project" value="TreeGrafter"/>
</dbReference>
<evidence type="ECO:0000313" key="14">
    <source>
        <dbReference type="Proteomes" id="UP000017559"/>
    </source>
</evidence>
<dbReference type="AlphaFoldDB" id="V2XXX4"/>
<evidence type="ECO:0000256" key="9">
    <source>
        <dbReference type="ARBA" id="ARBA00023054"/>
    </source>
</evidence>
<name>V2XXX4_MONRO</name>
<dbReference type="InterPro" id="IPR041175">
    <property type="entry name" value="VLRF1/Vms1"/>
</dbReference>
<feature type="compositionally biased region" description="Low complexity" evidence="11">
    <location>
        <begin position="131"/>
        <end position="140"/>
    </location>
</feature>
<feature type="region of interest" description="Disordered" evidence="11">
    <location>
        <begin position="547"/>
        <end position="646"/>
    </location>
</feature>
<keyword evidence="8" id="KW-0040">ANK repeat</keyword>
<keyword evidence="3 10" id="KW-0963">Cytoplasm</keyword>
<keyword evidence="14" id="KW-1185">Reference proteome</keyword>
<evidence type="ECO:0000256" key="4">
    <source>
        <dbReference type="ARBA" id="ARBA00022722"/>
    </source>
</evidence>
<keyword evidence="7 10" id="KW-0378">Hydrolase</keyword>
<dbReference type="HOGENOM" id="CLU_014293_1_1_1"/>
<gene>
    <name evidence="13" type="ORF">Moror_17403</name>
</gene>
<feature type="region of interest" description="Disordered" evidence="11">
    <location>
        <begin position="210"/>
        <end position="232"/>
    </location>
</feature>
<evidence type="ECO:0000256" key="11">
    <source>
        <dbReference type="SAM" id="MobiDB-lite"/>
    </source>
</evidence>
<evidence type="ECO:0000259" key="12">
    <source>
        <dbReference type="PROSITE" id="PS52044"/>
    </source>
</evidence>
<dbReference type="STRING" id="1381753.V2XXX4"/>
<comment type="subcellular location">
    <subcellularLocation>
        <location evidence="1">Cytoplasm</location>
    </subcellularLocation>
</comment>
<dbReference type="Proteomes" id="UP000017559">
    <property type="component" value="Unassembled WGS sequence"/>
</dbReference>
<feature type="compositionally biased region" description="Basic and acidic residues" evidence="11">
    <location>
        <begin position="565"/>
        <end position="588"/>
    </location>
</feature>